<accession>A0A9D4NFW3</accession>
<comment type="caution">
    <text evidence="1">The sequence shown here is derived from an EMBL/GenBank/DDBJ whole genome shotgun (WGS) entry which is preliminary data.</text>
</comment>
<name>A0A9D4NFW3_DREPO</name>
<gene>
    <name evidence="1" type="ORF">DPMN_016570</name>
</gene>
<sequence>MRNLYRRAVGLRVRRSRLLPCLVHHPDVEDVRDELRRLHEGNAHVPLMLHRAVLRGVRSCIPPLQEIS</sequence>
<dbReference type="AlphaFoldDB" id="A0A9D4NFW3"/>
<keyword evidence="2" id="KW-1185">Reference proteome</keyword>
<protein>
    <submittedName>
        <fullName evidence="1">Uncharacterized protein</fullName>
    </submittedName>
</protein>
<dbReference type="Proteomes" id="UP000828390">
    <property type="component" value="Unassembled WGS sequence"/>
</dbReference>
<reference evidence="1" key="1">
    <citation type="journal article" date="2019" name="bioRxiv">
        <title>The Genome of the Zebra Mussel, Dreissena polymorpha: A Resource for Invasive Species Research.</title>
        <authorList>
            <person name="McCartney M.A."/>
            <person name="Auch B."/>
            <person name="Kono T."/>
            <person name="Mallez S."/>
            <person name="Zhang Y."/>
            <person name="Obille A."/>
            <person name="Becker A."/>
            <person name="Abrahante J.E."/>
            <person name="Garbe J."/>
            <person name="Badalamenti J.P."/>
            <person name="Herman A."/>
            <person name="Mangelson H."/>
            <person name="Liachko I."/>
            <person name="Sullivan S."/>
            <person name="Sone E.D."/>
            <person name="Koren S."/>
            <person name="Silverstein K.A.T."/>
            <person name="Beckman K.B."/>
            <person name="Gohl D.M."/>
        </authorList>
    </citation>
    <scope>NUCLEOTIDE SEQUENCE</scope>
    <source>
        <strain evidence="1">Duluth1</strain>
        <tissue evidence="1">Whole animal</tissue>
    </source>
</reference>
<dbReference type="EMBL" id="JAIWYP010000001">
    <property type="protein sequence ID" value="KAH3892452.1"/>
    <property type="molecule type" value="Genomic_DNA"/>
</dbReference>
<organism evidence="1 2">
    <name type="scientific">Dreissena polymorpha</name>
    <name type="common">Zebra mussel</name>
    <name type="synonym">Mytilus polymorpha</name>
    <dbReference type="NCBI Taxonomy" id="45954"/>
    <lineage>
        <taxon>Eukaryota</taxon>
        <taxon>Metazoa</taxon>
        <taxon>Spiralia</taxon>
        <taxon>Lophotrochozoa</taxon>
        <taxon>Mollusca</taxon>
        <taxon>Bivalvia</taxon>
        <taxon>Autobranchia</taxon>
        <taxon>Heteroconchia</taxon>
        <taxon>Euheterodonta</taxon>
        <taxon>Imparidentia</taxon>
        <taxon>Neoheterodontei</taxon>
        <taxon>Myida</taxon>
        <taxon>Dreissenoidea</taxon>
        <taxon>Dreissenidae</taxon>
        <taxon>Dreissena</taxon>
    </lineage>
</organism>
<proteinExistence type="predicted"/>
<evidence type="ECO:0000313" key="1">
    <source>
        <dbReference type="EMBL" id="KAH3892452.1"/>
    </source>
</evidence>
<evidence type="ECO:0000313" key="2">
    <source>
        <dbReference type="Proteomes" id="UP000828390"/>
    </source>
</evidence>
<reference evidence="1" key="2">
    <citation type="submission" date="2020-11" db="EMBL/GenBank/DDBJ databases">
        <authorList>
            <person name="McCartney M.A."/>
            <person name="Auch B."/>
            <person name="Kono T."/>
            <person name="Mallez S."/>
            <person name="Becker A."/>
            <person name="Gohl D.M."/>
            <person name="Silverstein K.A.T."/>
            <person name="Koren S."/>
            <person name="Bechman K.B."/>
            <person name="Herman A."/>
            <person name="Abrahante J.E."/>
            <person name="Garbe J."/>
        </authorList>
    </citation>
    <scope>NUCLEOTIDE SEQUENCE</scope>
    <source>
        <strain evidence="1">Duluth1</strain>
        <tissue evidence="1">Whole animal</tissue>
    </source>
</reference>